<dbReference type="AlphaFoldDB" id="A0A0Q3H749"/>
<evidence type="ECO:0000313" key="2">
    <source>
        <dbReference type="EnsemblPlants" id="KQK18775"/>
    </source>
</evidence>
<accession>A0A0Q3H749</accession>
<dbReference type="Gramene" id="KQK18775">
    <property type="protein sequence ID" value="KQK18775"/>
    <property type="gene ID" value="BRADI_1g44611v3"/>
</dbReference>
<name>A0A0Q3H749_BRADI</name>
<proteinExistence type="predicted"/>
<organism evidence="1">
    <name type="scientific">Brachypodium distachyon</name>
    <name type="common">Purple false brome</name>
    <name type="synonym">Trachynia distachya</name>
    <dbReference type="NCBI Taxonomy" id="15368"/>
    <lineage>
        <taxon>Eukaryota</taxon>
        <taxon>Viridiplantae</taxon>
        <taxon>Streptophyta</taxon>
        <taxon>Embryophyta</taxon>
        <taxon>Tracheophyta</taxon>
        <taxon>Spermatophyta</taxon>
        <taxon>Magnoliopsida</taxon>
        <taxon>Liliopsida</taxon>
        <taxon>Poales</taxon>
        <taxon>Poaceae</taxon>
        <taxon>BOP clade</taxon>
        <taxon>Pooideae</taxon>
        <taxon>Stipodae</taxon>
        <taxon>Brachypodieae</taxon>
        <taxon>Brachypodium</taxon>
    </lineage>
</organism>
<protein>
    <submittedName>
        <fullName evidence="1 2">Uncharacterized protein</fullName>
    </submittedName>
</protein>
<dbReference type="Proteomes" id="UP000008810">
    <property type="component" value="Chromosome 1"/>
</dbReference>
<dbReference type="InParanoid" id="A0A0Q3H749"/>
<reference evidence="2" key="3">
    <citation type="submission" date="2018-08" db="UniProtKB">
        <authorList>
            <consortium name="EnsemblPlants"/>
        </authorList>
    </citation>
    <scope>IDENTIFICATION</scope>
    <source>
        <strain evidence="2">cv. Bd21</strain>
    </source>
</reference>
<dbReference type="ExpressionAtlas" id="A0A0Q3H749">
    <property type="expression patterns" value="baseline"/>
</dbReference>
<sequence length="127" mass="14145">MPVDDVRRGVRSRLAQVGCGRCGRAMARRSTAVDSSPRRTDVPLYRCANMPGQQQNFYSSDGYSDLSSSGDNFAKGMHQSIPILAQSEEKRTMRFLVCQASLPTRELTSQITIFCSSHCSRQCQIFS</sequence>
<evidence type="ECO:0000313" key="3">
    <source>
        <dbReference type="Proteomes" id="UP000008810"/>
    </source>
</evidence>
<reference evidence="1 2" key="1">
    <citation type="journal article" date="2010" name="Nature">
        <title>Genome sequencing and analysis of the model grass Brachypodium distachyon.</title>
        <authorList>
            <consortium name="International Brachypodium Initiative"/>
        </authorList>
    </citation>
    <scope>NUCLEOTIDE SEQUENCE [LARGE SCALE GENOMIC DNA]</scope>
    <source>
        <strain evidence="1 2">Bd21</strain>
    </source>
</reference>
<gene>
    <name evidence="1" type="ORF">BRADI_1g44611v3</name>
</gene>
<reference evidence="1" key="2">
    <citation type="submission" date="2017-06" db="EMBL/GenBank/DDBJ databases">
        <title>WGS assembly of Brachypodium distachyon.</title>
        <authorList>
            <consortium name="The International Brachypodium Initiative"/>
            <person name="Lucas S."/>
            <person name="Harmon-Smith M."/>
            <person name="Lail K."/>
            <person name="Tice H."/>
            <person name="Grimwood J."/>
            <person name="Bruce D."/>
            <person name="Barry K."/>
            <person name="Shu S."/>
            <person name="Lindquist E."/>
            <person name="Wang M."/>
            <person name="Pitluck S."/>
            <person name="Vogel J.P."/>
            <person name="Garvin D.F."/>
            <person name="Mockler T.C."/>
            <person name="Schmutz J."/>
            <person name="Rokhsar D."/>
            <person name="Bevan M.W."/>
        </authorList>
    </citation>
    <scope>NUCLEOTIDE SEQUENCE</scope>
    <source>
        <strain evidence="1">Bd21</strain>
    </source>
</reference>
<dbReference type="EnsemblPlants" id="KQK18775">
    <property type="protein sequence ID" value="KQK18775"/>
    <property type="gene ID" value="BRADI_1g44611v3"/>
</dbReference>
<dbReference type="EMBL" id="CM000880">
    <property type="protein sequence ID" value="KQK18775.1"/>
    <property type="molecule type" value="Genomic_DNA"/>
</dbReference>
<keyword evidence="3" id="KW-1185">Reference proteome</keyword>
<evidence type="ECO:0000313" key="1">
    <source>
        <dbReference type="EMBL" id="KQK18775.1"/>
    </source>
</evidence>